<evidence type="ECO:0000313" key="3">
    <source>
        <dbReference type="EMBL" id="KAF5960403.1"/>
    </source>
</evidence>
<dbReference type="InterPro" id="IPR051229">
    <property type="entry name" value="ALYREF_mRNA_export"/>
</dbReference>
<feature type="transmembrane region" description="Helical" evidence="2">
    <location>
        <begin position="106"/>
        <end position="131"/>
    </location>
</feature>
<protein>
    <recommendedName>
        <fullName evidence="5">RRM domain-containing protein</fullName>
    </recommendedName>
</protein>
<dbReference type="SUPFAM" id="SSF54928">
    <property type="entry name" value="RNA-binding domain, RBD"/>
    <property type="match status" value="1"/>
</dbReference>
<comment type="caution">
    <text evidence="3">The sequence shown here is derived from an EMBL/GenBank/DDBJ whole genome shotgun (WGS) entry which is preliminary data.</text>
</comment>
<dbReference type="EMBL" id="JACBKZ010000001">
    <property type="protein sequence ID" value="KAF5960403.1"/>
    <property type="molecule type" value="Genomic_DNA"/>
</dbReference>
<dbReference type="InterPro" id="IPR035979">
    <property type="entry name" value="RBD_domain_sf"/>
</dbReference>
<keyword evidence="2" id="KW-0812">Transmembrane</keyword>
<evidence type="ECO:0000313" key="4">
    <source>
        <dbReference type="Proteomes" id="UP000593564"/>
    </source>
</evidence>
<dbReference type="GO" id="GO:0006406">
    <property type="term" value="P:mRNA export from nucleus"/>
    <property type="evidence" value="ECO:0007669"/>
    <property type="project" value="TreeGrafter"/>
</dbReference>
<gene>
    <name evidence="3" type="ORF">HYC85_001612</name>
</gene>
<dbReference type="PANTHER" id="PTHR19965">
    <property type="entry name" value="RNA AND EXPORT FACTOR BINDING PROTEIN"/>
    <property type="match status" value="1"/>
</dbReference>
<reference evidence="4" key="1">
    <citation type="journal article" date="2020" name="Nat. Commun.">
        <title>Genome assembly of wild tea tree DASZ reveals pedigree and selection history of tea varieties.</title>
        <authorList>
            <person name="Zhang W."/>
            <person name="Zhang Y."/>
            <person name="Qiu H."/>
            <person name="Guo Y."/>
            <person name="Wan H."/>
            <person name="Zhang X."/>
            <person name="Scossa F."/>
            <person name="Alseekh S."/>
            <person name="Zhang Q."/>
            <person name="Wang P."/>
            <person name="Xu L."/>
            <person name="Schmidt M.H."/>
            <person name="Jia X."/>
            <person name="Li D."/>
            <person name="Zhu A."/>
            <person name="Guo F."/>
            <person name="Chen W."/>
            <person name="Ni D."/>
            <person name="Usadel B."/>
            <person name="Fernie A.R."/>
            <person name="Wen W."/>
        </authorList>
    </citation>
    <scope>NUCLEOTIDE SEQUENCE [LARGE SCALE GENOMIC DNA]</scope>
    <source>
        <strain evidence="4">cv. G240</strain>
    </source>
</reference>
<evidence type="ECO:0008006" key="5">
    <source>
        <dbReference type="Google" id="ProtNLM"/>
    </source>
</evidence>
<dbReference type="PANTHER" id="PTHR19965:SF33">
    <property type="entry name" value="THO COMPLEX SUBUNIT 4D"/>
    <property type="match status" value="1"/>
</dbReference>
<proteinExistence type="predicted"/>
<organism evidence="3 4">
    <name type="scientific">Camellia sinensis</name>
    <name type="common">Tea plant</name>
    <name type="synonym">Thea sinensis</name>
    <dbReference type="NCBI Taxonomy" id="4442"/>
    <lineage>
        <taxon>Eukaryota</taxon>
        <taxon>Viridiplantae</taxon>
        <taxon>Streptophyta</taxon>
        <taxon>Embryophyta</taxon>
        <taxon>Tracheophyta</taxon>
        <taxon>Spermatophyta</taxon>
        <taxon>Magnoliopsida</taxon>
        <taxon>eudicotyledons</taxon>
        <taxon>Gunneridae</taxon>
        <taxon>Pentapetalae</taxon>
        <taxon>asterids</taxon>
        <taxon>Ericales</taxon>
        <taxon>Theaceae</taxon>
        <taxon>Camellia</taxon>
    </lineage>
</organism>
<evidence type="ECO:0000256" key="1">
    <source>
        <dbReference type="ARBA" id="ARBA00022884"/>
    </source>
</evidence>
<reference evidence="3 4" key="2">
    <citation type="submission" date="2020-07" db="EMBL/GenBank/DDBJ databases">
        <title>Genome assembly of wild tea tree DASZ reveals pedigree and selection history of tea varieties.</title>
        <authorList>
            <person name="Zhang W."/>
        </authorList>
    </citation>
    <scope>NUCLEOTIDE SEQUENCE [LARGE SCALE GENOMIC DNA]</scope>
    <source>
        <strain evidence="4">cv. G240</strain>
        <tissue evidence="3">Leaf</tissue>
    </source>
</reference>
<accession>A0A7J7I5X9</accession>
<keyword evidence="1" id="KW-0694">RNA-binding</keyword>
<dbReference type="Gene3D" id="3.30.70.330">
    <property type="match status" value="1"/>
</dbReference>
<name>A0A7J7I5X9_CAMSI</name>
<dbReference type="GO" id="GO:0003729">
    <property type="term" value="F:mRNA binding"/>
    <property type="evidence" value="ECO:0007669"/>
    <property type="project" value="TreeGrafter"/>
</dbReference>
<dbReference type="AlphaFoldDB" id="A0A7J7I5X9"/>
<dbReference type="InterPro" id="IPR012677">
    <property type="entry name" value="Nucleotide-bd_a/b_plait_sf"/>
</dbReference>
<keyword evidence="2" id="KW-0472">Membrane</keyword>
<evidence type="ECO:0000256" key="2">
    <source>
        <dbReference type="SAM" id="Phobius"/>
    </source>
</evidence>
<sequence>MEKLTLVQSQETLLSCSSFRGAKSFPWRHDLFEDSLRAAGLTGVENGTKLFVSNLDIGVTNEDIRFCFGNCLATQELFSEIGKLKRYAVHYDKNGRSSTLVSCCCFTFFLFFLLDLVCLVGNALVVPVGIVA</sequence>
<keyword evidence="2" id="KW-1133">Transmembrane helix</keyword>
<dbReference type="GO" id="GO:0005634">
    <property type="term" value="C:nucleus"/>
    <property type="evidence" value="ECO:0007669"/>
    <property type="project" value="TreeGrafter"/>
</dbReference>
<keyword evidence="4" id="KW-1185">Reference proteome</keyword>
<dbReference type="Proteomes" id="UP000593564">
    <property type="component" value="Unassembled WGS sequence"/>
</dbReference>